<protein>
    <recommendedName>
        <fullName evidence="3">GLTSCR protein conserved domain-containing protein</fullName>
    </recommendedName>
</protein>
<evidence type="ECO:0000313" key="5">
    <source>
        <dbReference type="Proteomes" id="UP000310158"/>
    </source>
</evidence>
<dbReference type="InterPro" id="IPR015671">
    <property type="entry name" value="GSCR1_dom"/>
</dbReference>
<evidence type="ECO:0000313" key="4">
    <source>
        <dbReference type="EMBL" id="THH20423.1"/>
    </source>
</evidence>
<dbReference type="OrthoDB" id="2556847at2759"/>
<dbReference type="AlphaFoldDB" id="A0A4V3XG83"/>
<reference evidence="4 5" key="1">
    <citation type="submission" date="2019-02" db="EMBL/GenBank/DDBJ databases">
        <title>Genome sequencing of the rare red list fungi Bondarzewia mesenterica.</title>
        <authorList>
            <person name="Buettner E."/>
            <person name="Kellner H."/>
        </authorList>
    </citation>
    <scope>NUCLEOTIDE SEQUENCE [LARGE SCALE GENOMIC DNA]</scope>
    <source>
        <strain evidence="4 5">DSM 108281</strain>
    </source>
</reference>
<organism evidence="4 5">
    <name type="scientific">Bondarzewia mesenterica</name>
    <dbReference type="NCBI Taxonomy" id="1095465"/>
    <lineage>
        <taxon>Eukaryota</taxon>
        <taxon>Fungi</taxon>
        <taxon>Dikarya</taxon>
        <taxon>Basidiomycota</taxon>
        <taxon>Agaricomycotina</taxon>
        <taxon>Agaricomycetes</taxon>
        <taxon>Russulales</taxon>
        <taxon>Bondarzewiaceae</taxon>
        <taxon>Bondarzewia</taxon>
    </lineage>
</organism>
<dbReference type="EMBL" id="SGPL01000022">
    <property type="protein sequence ID" value="THH20423.1"/>
    <property type="molecule type" value="Genomic_DNA"/>
</dbReference>
<accession>A0A4V3XG83</accession>
<feature type="coiled-coil region" evidence="1">
    <location>
        <begin position="220"/>
        <end position="247"/>
    </location>
</feature>
<evidence type="ECO:0000256" key="2">
    <source>
        <dbReference type="SAM" id="MobiDB-lite"/>
    </source>
</evidence>
<keyword evidence="1" id="KW-0175">Coiled coil</keyword>
<evidence type="ECO:0000256" key="1">
    <source>
        <dbReference type="SAM" id="Coils"/>
    </source>
</evidence>
<dbReference type="Proteomes" id="UP000310158">
    <property type="component" value="Unassembled WGS sequence"/>
</dbReference>
<name>A0A4V3XG83_9AGAM</name>
<feature type="compositionally biased region" description="Polar residues" evidence="2">
    <location>
        <begin position="421"/>
        <end position="437"/>
    </location>
</feature>
<proteinExistence type="predicted"/>
<evidence type="ECO:0000259" key="3">
    <source>
        <dbReference type="Pfam" id="PF15249"/>
    </source>
</evidence>
<sequence>MSSLFDLSYASTPTTTQSEFTASNVHSPFSAVPTQTFPSAPSSSTVSSTAVIDHTDPSAPSFHSYVPRKRSHYVSLTPEEEQVATRVSDRIAQCLTSDQIDALFPDVTTPFHNTEDVVRRLLPYHIFQHPREDLGKGKGKATENDLLKEEIAETQFALECFKRKKTLQNRFRRARLKSGEVCLSVLAIVFFSNTIQQRTAPDDQAYHLAHAILESDRVETASLTSELRNARTDLDKLEREKRLSAIAARPTYYTTQPSTPVYTHHYRSYHYPYAQAYTTAPQMPMASSQPPSTYTFSAATFANPTIASSAPRPTPTPAPMNQPVPAAPLPQISGAIPVQLPVSSLPTLHALGIFPVPANSAAQTPDGQPPPAILRSSSANGTQLNLEINVSLLQAAQMSGLALVLNSIMRNPSAAAGGGANQSALSVTPSNTPSTVPYTFVVNPQPRQVADAHTADSAPPKGDEGSGG</sequence>
<dbReference type="Pfam" id="PF15249">
    <property type="entry name" value="GLTSCR1"/>
    <property type="match status" value="1"/>
</dbReference>
<gene>
    <name evidence="4" type="ORF">EW146_g947</name>
</gene>
<feature type="domain" description="GLTSCR protein conserved" evidence="3">
    <location>
        <begin position="98"/>
        <end position="180"/>
    </location>
</feature>
<comment type="caution">
    <text evidence="4">The sequence shown here is derived from an EMBL/GenBank/DDBJ whole genome shotgun (WGS) entry which is preliminary data.</text>
</comment>
<feature type="region of interest" description="Disordered" evidence="2">
    <location>
        <begin position="414"/>
        <end position="468"/>
    </location>
</feature>
<keyword evidence="5" id="KW-1185">Reference proteome</keyword>